<evidence type="ECO:0000256" key="1">
    <source>
        <dbReference type="SAM" id="MobiDB-lite"/>
    </source>
</evidence>
<evidence type="ECO:0000313" key="2">
    <source>
        <dbReference type="EMBL" id="PKU25111.1"/>
    </source>
</evidence>
<evidence type="ECO:0000313" key="3">
    <source>
        <dbReference type="Proteomes" id="UP000233293"/>
    </source>
</evidence>
<gene>
    <name evidence="2" type="ORF">CWS72_07890</name>
</gene>
<comment type="caution">
    <text evidence="2">The sequence shown here is derived from an EMBL/GenBank/DDBJ whole genome shotgun (WGS) entry which is preliminary data.</text>
</comment>
<sequence>MHDNDTHDDDDGQAGPPWSRPKAALAEQEAAKRDEAARLGVVAIRVAEMRDTLLPAGKRLEAARRLLRGDLVGLLTADERAYAEAVVANFCRPPLPVPAPVGRKRPKV</sequence>
<protein>
    <submittedName>
        <fullName evidence="2">Uncharacterized protein</fullName>
    </submittedName>
</protein>
<dbReference type="AlphaFoldDB" id="A0A2N3PXK7"/>
<keyword evidence="3" id="KW-1185">Reference proteome</keyword>
<dbReference type="Proteomes" id="UP000233293">
    <property type="component" value="Unassembled WGS sequence"/>
</dbReference>
<proteinExistence type="predicted"/>
<dbReference type="EMBL" id="PIUM01000006">
    <property type="protein sequence ID" value="PKU25111.1"/>
    <property type="molecule type" value="Genomic_DNA"/>
</dbReference>
<organism evidence="2 3">
    <name type="scientific">Telmatospirillum siberiense</name>
    <dbReference type="NCBI Taxonomy" id="382514"/>
    <lineage>
        <taxon>Bacteria</taxon>
        <taxon>Pseudomonadati</taxon>
        <taxon>Pseudomonadota</taxon>
        <taxon>Alphaproteobacteria</taxon>
        <taxon>Rhodospirillales</taxon>
        <taxon>Rhodospirillaceae</taxon>
        <taxon>Telmatospirillum</taxon>
    </lineage>
</organism>
<feature type="region of interest" description="Disordered" evidence="1">
    <location>
        <begin position="1"/>
        <end position="31"/>
    </location>
</feature>
<feature type="compositionally biased region" description="Acidic residues" evidence="1">
    <location>
        <begin position="1"/>
        <end position="12"/>
    </location>
</feature>
<accession>A0A2N3PXK7</accession>
<dbReference type="RefSeq" id="WP_101250038.1">
    <property type="nucleotide sequence ID" value="NZ_PIUM01000006.1"/>
</dbReference>
<name>A0A2N3PXK7_9PROT</name>
<reference evidence="3" key="1">
    <citation type="submission" date="2017-12" db="EMBL/GenBank/DDBJ databases">
        <title>Draft genome sequence of Telmatospirillum siberiense 26-4b1T, an acidotolerant peatland alphaproteobacterium potentially involved in sulfur cycling.</title>
        <authorList>
            <person name="Hausmann B."/>
            <person name="Pjevac P."/>
            <person name="Schreck K."/>
            <person name="Herbold C.W."/>
            <person name="Daims H."/>
            <person name="Wagner M."/>
            <person name="Pester M."/>
            <person name="Loy A."/>
        </authorList>
    </citation>
    <scope>NUCLEOTIDE SEQUENCE [LARGE SCALE GENOMIC DNA]</scope>
    <source>
        <strain evidence="3">26-4b1</strain>
    </source>
</reference>